<reference evidence="2" key="1">
    <citation type="submission" date="2022-12" db="EMBL/GenBank/DDBJ databases">
        <title>Chromosome-level genome assembly of the bean flower thrips Megalurothrips usitatus.</title>
        <authorList>
            <person name="Ma L."/>
            <person name="Liu Q."/>
            <person name="Li H."/>
            <person name="Cai W."/>
        </authorList>
    </citation>
    <scope>NUCLEOTIDE SEQUENCE</scope>
    <source>
        <strain evidence="2">Cailab_2022a</strain>
    </source>
</reference>
<feature type="compositionally biased region" description="Basic residues" evidence="1">
    <location>
        <begin position="22"/>
        <end position="37"/>
    </location>
</feature>
<keyword evidence="3" id="KW-1185">Reference proteome</keyword>
<gene>
    <name evidence="2" type="ORF">ONE63_001772</name>
</gene>
<protein>
    <submittedName>
        <fullName evidence="2">Uncharacterized protein</fullName>
    </submittedName>
</protein>
<proteinExistence type="predicted"/>
<feature type="region of interest" description="Disordered" evidence="1">
    <location>
        <begin position="294"/>
        <end position="321"/>
    </location>
</feature>
<feature type="region of interest" description="Disordered" evidence="1">
    <location>
        <begin position="1"/>
        <end position="148"/>
    </location>
</feature>
<accession>A0AAV7XAE0</accession>
<feature type="compositionally biased region" description="Basic residues" evidence="1">
    <location>
        <begin position="104"/>
        <end position="117"/>
    </location>
</feature>
<sequence>MGAAQRRLRQRPVLAARPGRQSAHRGLRGGRRARLPRRHPDAVPRAVPAQHPVGQPGARGVPGLARQPSRQERRRHPGLRSSRPALLGARQPAVQLPRPGRGQAGHRHGGPRCRRRAPAAPGRRGGHLTQGGPASEVPPREPPAAARAAVPAAAAAAAGPVVAAGHATGAAGAVVQRAAQQEHLHPAAVAVGLGVQPPRGVHQPAAAAAPPVAAAAAEPAPAAVAVARAPRGHPPAGAAQPAHAGPVPAAGLVAVLGRQPAGRLQVAVEAADRAAPHRDVPGADVQQELLPAVKADRSSTSRGETKCHNNGPITHVSCTRD</sequence>
<dbReference type="EMBL" id="JAPTSV010000011">
    <property type="protein sequence ID" value="KAJ1522589.1"/>
    <property type="molecule type" value="Genomic_DNA"/>
</dbReference>
<dbReference type="Proteomes" id="UP001075354">
    <property type="component" value="Chromosome 11"/>
</dbReference>
<dbReference type="AlphaFoldDB" id="A0AAV7XAE0"/>
<feature type="compositionally biased region" description="Low complexity" evidence="1">
    <location>
        <begin position="132"/>
        <end position="148"/>
    </location>
</feature>
<evidence type="ECO:0000313" key="2">
    <source>
        <dbReference type="EMBL" id="KAJ1522589.1"/>
    </source>
</evidence>
<name>A0AAV7XAE0_9NEOP</name>
<feature type="compositionally biased region" description="Basic residues" evidence="1">
    <location>
        <begin position="1"/>
        <end position="10"/>
    </location>
</feature>
<feature type="compositionally biased region" description="Basic and acidic residues" evidence="1">
    <location>
        <begin position="294"/>
        <end position="307"/>
    </location>
</feature>
<comment type="caution">
    <text evidence="2">The sequence shown here is derived from an EMBL/GenBank/DDBJ whole genome shotgun (WGS) entry which is preliminary data.</text>
</comment>
<evidence type="ECO:0000313" key="3">
    <source>
        <dbReference type="Proteomes" id="UP001075354"/>
    </source>
</evidence>
<evidence type="ECO:0000256" key="1">
    <source>
        <dbReference type="SAM" id="MobiDB-lite"/>
    </source>
</evidence>
<organism evidence="2 3">
    <name type="scientific">Megalurothrips usitatus</name>
    <name type="common">bean blossom thrips</name>
    <dbReference type="NCBI Taxonomy" id="439358"/>
    <lineage>
        <taxon>Eukaryota</taxon>
        <taxon>Metazoa</taxon>
        <taxon>Ecdysozoa</taxon>
        <taxon>Arthropoda</taxon>
        <taxon>Hexapoda</taxon>
        <taxon>Insecta</taxon>
        <taxon>Pterygota</taxon>
        <taxon>Neoptera</taxon>
        <taxon>Paraneoptera</taxon>
        <taxon>Thysanoptera</taxon>
        <taxon>Terebrantia</taxon>
        <taxon>Thripoidea</taxon>
        <taxon>Thripidae</taxon>
        <taxon>Megalurothrips</taxon>
    </lineage>
</organism>